<dbReference type="PANTHER" id="PTHR11236:SF50">
    <property type="entry name" value="AMINODEOXYCHORISMATE SYNTHASE COMPONENT 1"/>
    <property type="match status" value="1"/>
</dbReference>
<feature type="domain" description="Chorismate-utilising enzyme C-terminal" evidence="3">
    <location>
        <begin position="196"/>
        <end position="449"/>
    </location>
</feature>
<dbReference type="Proteomes" id="UP000748752">
    <property type="component" value="Unassembled WGS sequence"/>
</dbReference>
<evidence type="ECO:0000259" key="4">
    <source>
        <dbReference type="Pfam" id="PF04715"/>
    </source>
</evidence>
<name>A0ABS1CIQ5_9GAMM</name>
<dbReference type="InterPro" id="IPR005802">
    <property type="entry name" value="ADC_synth_comp_1"/>
</dbReference>
<keyword evidence="2" id="KW-0808">Transferase</keyword>
<dbReference type="InterPro" id="IPR006805">
    <property type="entry name" value="Anth_synth_I_N"/>
</dbReference>
<dbReference type="RefSeq" id="WP_200238597.1">
    <property type="nucleotide sequence ID" value="NZ_NRRV01000032.1"/>
</dbReference>
<dbReference type="InterPro" id="IPR015890">
    <property type="entry name" value="Chorismate_C"/>
</dbReference>
<dbReference type="Pfam" id="PF00425">
    <property type="entry name" value="Chorismate_bind"/>
    <property type="match status" value="1"/>
</dbReference>
<dbReference type="SUPFAM" id="SSF56322">
    <property type="entry name" value="ADC synthase"/>
    <property type="match status" value="1"/>
</dbReference>
<sequence>MTDPIHIEPLAYRADTAALFAAVAAEPWAVFLDSNAGRAAGGRWDIVALAPRVTLRTTGAATEVRAGNRLRHRHEDPLALLREALGPRARPAARGLPFVGGAIGWLGYDLARRFERLGLASPLAPGAPQLAVGIYDWALVVDHHAQASWLVGRGDTADPRRQRLRRLAEARAPAAGPAAAVRGLRVTGPLWSDMDQAAYRRRFAAVQDYIHAGDCYQVNLARRWSAPVAGDPWAAYARLRQLNPAPFAAYLSTPGMQVLSASPERFLALRDGRVETRPIKGTAPRAPSAARDRALATGLAASAKDRAENLMIVDLLRNDLGRCCETGSVRVPELFAVESYAGVHHLVSSVTARLRTDADAASLLRACFPGGSITGAPKIRAMQIIDELEGAPRGVYCGSIGYIGYDGAMDTNIAIRTASIANGRLDFRAGGGLVADSECDAEWAEIGLKARALLTLAAELGADAHAVLGAAAERLRTHGAR</sequence>
<organism evidence="5 6">
    <name type="scientific">Thiohalocapsa halophila</name>
    <dbReference type="NCBI Taxonomy" id="69359"/>
    <lineage>
        <taxon>Bacteria</taxon>
        <taxon>Pseudomonadati</taxon>
        <taxon>Pseudomonadota</taxon>
        <taxon>Gammaproteobacteria</taxon>
        <taxon>Chromatiales</taxon>
        <taxon>Chromatiaceae</taxon>
        <taxon>Thiohalocapsa</taxon>
    </lineage>
</organism>
<dbReference type="InterPro" id="IPR005801">
    <property type="entry name" value="ADC_synthase"/>
</dbReference>
<evidence type="ECO:0000259" key="3">
    <source>
        <dbReference type="Pfam" id="PF00425"/>
    </source>
</evidence>
<keyword evidence="6" id="KW-1185">Reference proteome</keyword>
<accession>A0ABS1CIQ5</accession>
<comment type="caution">
    <text evidence="5">The sequence shown here is derived from an EMBL/GenBank/DDBJ whole genome shotgun (WGS) entry which is preliminary data.</text>
</comment>
<reference evidence="5 6" key="1">
    <citation type="journal article" date="2020" name="Microorganisms">
        <title>Osmotic Adaptation and Compatible Solute Biosynthesis of Phototrophic Bacteria as Revealed from Genome Analyses.</title>
        <authorList>
            <person name="Imhoff J.F."/>
            <person name="Rahn T."/>
            <person name="Kunzel S."/>
            <person name="Keller A."/>
            <person name="Neulinger S.C."/>
        </authorList>
    </citation>
    <scope>NUCLEOTIDE SEQUENCE [LARGE SCALE GENOMIC DNA]</scope>
    <source>
        <strain evidence="5 6">DSM 6210</strain>
    </source>
</reference>
<dbReference type="PANTHER" id="PTHR11236">
    <property type="entry name" value="AMINOBENZOATE/ANTHRANILATE SYNTHASE"/>
    <property type="match status" value="1"/>
</dbReference>
<evidence type="ECO:0000313" key="6">
    <source>
        <dbReference type="Proteomes" id="UP000748752"/>
    </source>
</evidence>
<dbReference type="EMBL" id="NRRV01000032">
    <property type="protein sequence ID" value="MBK1631804.1"/>
    <property type="molecule type" value="Genomic_DNA"/>
</dbReference>
<dbReference type="Pfam" id="PF04715">
    <property type="entry name" value="Anth_synt_I_N"/>
    <property type="match status" value="1"/>
</dbReference>
<feature type="domain" description="Anthranilate synthase component I N-terminal" evidence="4">
    <location>
        <begin position="15"/>
        <end position="147"/>
    </location>
</feature>
<gene>
    <name evidence="5" type="primary">pabB</name>
    <name evidence="5" type="ORF">CKO31_13880</name>
</gene>
<proteinExistence type="predicted"/>
<evidence type="ECO:0000313" key="5">
    <source>
        <dbReference type="EMBL" id="MBK1631804.1"/>
    </source>
</evidence>
<dbReference type="EC" id="2.6.1.85" evidence="1"/>
<evidence type="ECO:0000256" key="2">
    <source>
        <dbReference type="ARBA" id="ARBA00022679"/>
    </source>
</evidence>
<evidence type="ECO:0000256" key="1">
    <source>
        <dbReference type="ARBA" id="ARBA00013139"/>
    </source>
</evidence>
<dbReference type="PRINTS" id="PR00095">
    <property type="entry name" value="ANTSNTHASEI"/>
</dbReference>
<dbReference type="NCBIfam" id="TIGR00553">
    <property type="entry name" value="pabB"/>
    <property type="match status" value="1"/>
</dbReference>
<dbReference type="Gene3D" id="3.60.120.10">
    <property type="entry name" value="Anthranilate synthase"/>
    <property type="match status" value="1"/>
</dbReference>
<dbReference type="InterPro" id="IPR019999">
    <property type="entry name" value="Anth_synth_I-like"/>
</dbReference>
<protein>
    <recommendedName>
        <fullName evidence="1">aminodeoxychorismate synthase</fullName>
        <ecNumber evidence="1">2.6.1.85</ecNumber>
    </recommendedName>
</protein>